<dbReference type="PANTHER" id="PTHR47506">
    <property type="entry name" value="TRANSCRIPTIONAL REGULATORY PROTEIN"/>
    <property type="match status" value="1"/>
</dbReference>
<dbReference type="Pfam" id="PF16925">
    <property type="entry name" value="TetR_C_13"/>
    <property type="match status" value="1"/>
</dbReference>
<comment type="caution">
    <text evidence="6">The sequence shown here is derived from an EMBL/GenBank/DDBJ whole genome shotgun (WGS) entry which is preliminary data.</text>
</comment>
<dbReference type="InterPro" id="IPR011075">
    <property type="entry name" value="TetR_C"/>
</dbReference>
<dbReference type="RefSeq" id="WP_265675999.1">
    <property type="nucleotide sequence ID" value="NZ_JAKRRY010000022.1"/>
</dbReference>
<accession>A0A9X3CQB5</accession>
<dbReference type="InterPro" id="IPR001647">
    <property type="entry name" value="HTH_TetR"/>
</dbReference>
<dbReference type="Proteomes" id="UP001155587">
    <property type="component" value="Unassembled WGS sequence"/>
</dbReference>
<organism evidence="6 7">
    <name type="scientific">Vibrio qingdaonensis</name>
    <dbReference type="NCBI Taxonomy" id="2829491"/>
    <lineage>
        <taxon>Bacteria</taxon>
        <taxon>Pseudomonadati</taxon>
        <taxon>Pseudomonadota</taxon>
        <taxon>Gammaproteobacteria</taxon>
        <taxon>Vibrionales</taxon>
        <taxon>Vibrionaceae</taxon>
        <taxon>Vibrio</taxon>
    </lineage>
</organism>
<evidence type="ECO:0000313" key="6">
    <source>
        <dbReference type="EMBL" id="MCW8347470.1"/>
    </source>
</evidence>
<evidence type="ECO:0000313" key="7">
    <source>
        <dbReference type="Proteomes" id="UP001155587"/>
    </source>
</evidence>
<evidence type="ECO:0000256" key="2">
    <source>
        <dbReference type="ARBA" id="ARBA00023125"/>
    </source>
</evidence>
<dbReference type="GO" id="GO:0003677">
    <property type="term" value="F:DNA binding"/>
    <property type="evidence" value="ECO:0007669"/>
    <property type="project" value="UniProtKB-UniRule"/>
</dbReference>
<name>A0A9X3CQB5_9VIBR</name>
<dbReference type="PROSITE" id="PS50977">
    <property type="entry name" value="HTH_TETR_2"/>
    <property type="match status" value="1"/>
</dbReference>
<gene>
    <name evidence="6" type="ORF">MD535_15830</name>
</gene>
<dbReference type="PANTHER" id="PTHR47506:SF6">
    <property type="entry name" value="HTH-TYPE TRANSCRIPTIONAL REPRESSOR NEMR"/>
    <property type="match status" value="1"/>
</dbReference>
<dbReference type="AlphaFoldDB" id="A0A9X3CQB5"/>
<keyword evidence="7" id="KW-1185">Reference proteome</keyword>
<keyword evidence="1" id="KW-0805">Transcription regulation</keyword>
<protein>
    <submittedName>
        <fullName evidence="6">TetR family transcriptional regulator</fullName>
    </submittedName>
</protein>
<proteinExistence type="predicted"/>
<keyword evidence="3" id="KW-0804">Transcription</keyword>
<dbReference type="PRINTS" id="PR00455">
    <property type="entry name" value="HTHTETR"/>
</dbReference>
<dbReference type="SUPFAM" id="SSF46689">
    <property type="entry name" value="Homeodomain-like"/>
    <property type="match status" value="1"/>
</dbReference>
<dbReference type="Gene3D" id="1.10.357.10">
    <property type="entry name" value="Tetracycline Repressor, domain 2"/>
    <property type="match status" value="1"/>
</dbReference>
<keyword evidence="2 4" id="KW-0238">DNA-binding</keyword>
<evidence type="ECO:0000256" key="1">
    <source>
        <dbReference type="ARBA" id="ARBA00023015"/>
    </source>
</evidence>
<sequence length="198" mass="22756">MSKGKLTKEHILCQAFELASREGLESLTIGELAKQCGLSKSGLFSHFNSKTNLQVAVVEYAEVTFQSRVIGPVRACEYQHIRLKINHLIDNWISWNQSFQGSCMFIDAWRDSQQDDLQSALRSTIHRWINYLTIQIEKGMVSGEFKADLDPKQATFELYGQYLSAHVFYSLVGEQESSQRFSKSVERLMDSWMDDSRN</sequence>
<evidence type="ECO:0000256" key="4">
    <source>
        <dbReference type="PROSITE-ProRule" id="PRU00335"/>
    </source>
</evidence>
<dbReference type="InterPro" id="IPR036271">
    <property type="entry name" value="Tet_transcr_reg_TetR-rel_C_sf"/>
</dbReference>
<feature type="DNA-binding region" description="H-T-H motif" evidence="4">
    <location>
        <begin position="28"/>
        <end position="47"/>
    </location>
</feature>
<dbReference type="SUPFAM" id="SSF48498">
    <property type="entry name" value="Tetracyclin repressor-like, C-terminal domain"/>
    <property type="match status" value="1"/>
</dbReference>
<reference evidence="6" key="1">
    <citation type="submission" date="2022-02" db="EMBL/GenBank/DDBJ databases">
        <title>Vibrio sp. nov, a new bacterium isolated from seawater.</title>
        <authorList>
            <person name="Yuan Y."/>
        </authorList>
    </citation>
    <scope>NUCLEOTIDE SEQUENCE</scope>
    <source>
        <strain evidence="6">ZSDZ65</strain>
    </source>
</reference>
<dbReference type="Gene3D" id="1.10.10.60">
    <property type="entry name" value="Homeodomain-like"/>
    <property type="match status" value="1"/>
</dbReference>
<evidence type="ECO:0000259" key="5">
    <source>
        <dbReference type="PROSITE" id="PS50977"/>
    </source>
</evidence>
<dbReference type="EMBL" id="JAKRRY010000022">
    <property type="protein sequence ID" value="MCW8347470.1"/>
    <property type="molecule type" value="Genomic_DNA"/>
</dbReference>
<evidence type="ECO:0000256" key="3">
    <source>
        <dbReference type="ARBA" id="ARBA00023163"/>
    </source>
</evidence>
<dbReference type="InterPro" id="IPR009057">
    <property type="entry name" value="Homeodomain-like_sf"/>
</dbReference>
<feature type="domain" description="HTH tetR-type" evidence="5">
    <location>
        <begin position="5"/>
        <end position="65"/>
    </location>
</feature>
<dbReference type="Pfam" id="PF00440">
    <property type="entry name" value="TetR_N"/>
    <property type="match status" value="1"/>
</dbReference>